<name>A0ABW5G3K3_9PSEU</name>
<organism evidence="3 4">
    <name type="scientific">Amycolatopsis pigmentata</name>
    <dbReference type="NCBI Taxonomy" id="450801"/>
    <lineage>
        <taxon>Bacteria</taxon>
        <taxon>Bacillati</taxon>
        <taxon>Actinomycetota</taxon>
        <taxon>Actinomycetes</taxon>
        <taxon>Pseudonocardiales</taxon>
        <taxon>Pseudonocardiaceae</taxon>
        <taxon>Amycolatopsis</taxon>
    </lineage>
</organism>
<sequence length="389" mass="39933">MIASIGTYLPVWGRQGQRFTGADEDAVTLAVAAGRLAREGYGEAVTRVVLVSRDLPLLEGGNAASLLGGLGLPADVEVVEQVGGATAALDVLLSAPHGTLVIGADAGPRAGAAAAVVGSTGVNLTPVARSNRSLPVTARDLSGHHYDYGDPRLLRDRGAVATLSRSSEGKPDAIAGLPAKQARSLCAGEAPDVPTTGASSTLFCLAALASSAGSVLAAVDQASVTTAVVQGGEAVCRRDERPVRDQPRATYTDGPPIPIALPAYDRAFDAKLRWQASTNSESGGLDLPPRPHAAVRTSDGSVELTDLPRRGTVYTTSTIHVPVPGKATPYQLVIVELADVGVRSIMATTGAARPVGIGDRGEVVLRLVATRSGIPDYGYAFRPDEELTA</sequence>
<gene>
    <name evidence="3" type="ORF">ACFSXZ_36675</name>
</gene>
<evidence type="ECO:0000313" key="3">
    <source>
        <dbReference type="EMBL" id="MFD2421878.1"/>
    </source>
</evidence>
<feature type="domain" description="ChsH2 C-terminal OB-fold" evidence="2">
    <location>
        <begin position="306"/>
        <end position="365"/>
    </location>
</feature>
<accession>A0ABW5G3K3</accession>
<proteinExistence type="predicted"/>
<dbReference type="RefSeq" id="WP_378270692.1">
    <property type="nucleotide sequence ID" value="NZ_JBHUKR010000023.1"/>
</dbReference>
<dbReference type="Proteomes" id="UP001597417">
    <property type="component" value="Unassembled WGS sequence"/>
</dbReference>
<reference evidence="4" key="1">
    <citation type="journal article" date="2019" name="Int. J. Syst. Evol. Microbiol.">
        <title>The Global Catalogue of Microorganisms (GCM) 10K type strain sequencing project: providing services to taxonomists for standard genome sequencing and annotation.</title>
        <authorList>
            <consortium name="The Broad Institute Genomics Platform"/>
            <consortium name="The Broad Institute Genome Sequencing Center for Infectious Disease"/>
            <person name="Wu L."/>
            <person name="Ma J."/>
        </authorList>
    </citation>
    <scope>NUCLEOTIDE SEQUENCE [LARGE SCALE GENOMIC DNA]</scope>
    <source>
        <strain evidence="4">CGMCC 4.7645</strain>
    </source>
</reference>
<comment type="caution">
    <text evidence="3">The sequence shown here is derived from an EMBL/GenBank/DDBJ whole genome shotgun (WGS) entry which is preliminary data.</text>
</comment>
<keyword evidence="4" id="KW-1185">Reference proteome</keyword>
<evidence type="ECO:0000313" key="4">
    <source>
        <dbReference type="Proteomes" id="UP001597417"/>
    </source>
</evidence>
<feature type="region of interest" description="Disordered" evidence="1">
    <location>
        <begin position="279"/>
        <end position="299"/>
    </location>
</feature>
<protein>
    <submittedName>
        <fullName evidence="3">OB-fold domain-containing protein</fullName>
    </submittedName>
</protein>
<evidence type="ECO:0000259" key="2">
    <source>
        <dbReference type="Pfam" id="PF01796"/>
    </source>
</evidence>
<evidence type="ECO:0000256" key="1">
    <source>
        <dbReference type="SAM" id="MobiDB-lite"/>
    </source>
</evidence>
<dbReference type="EMBL" id="JBHUKR010000023">
    <property type="protein sequence ID" value="MFD2421878.1"/>
    <property type="molecule type" value="Genomic_DNA"/>
</dbReference>
<dbReference type="Pfam" id="PF01796">
    <property type="entry name" value="OB_ChsH2_C"/>
    <property type="match status" value="1"/>
</dbReference>
<dbReference type="SUPFAM" id="SSF50249">
    <property type="entry name" value="Nucleic acid-binding proteins"/>
    <property type="match status" value="1"/>
</dbReference>
<dbReference type="InterPro" id="IPR012340">
    <property type="entry name" value="NA-bd_OB-fold"/>
</dbReference>
<dbReference type="InterPro" id="IPR002878">
    <property type="entry name" value="ChsH2_C"/>
</dbReference>